<dbReference type="Proteomes" id="UP000799438">
    <property type="component" value="Unassembled WGS sequence"/>
</dbReference>
<evidence type="ECO:0008006" key="4">
    <source>
        <dbReference type="Google" id="ProtNLM"/>
    </source>
</evidence>
<reference evidence="2" key="1">
    <citation type="journal article" date="2020" name="Stud. Mycol.">
        <title>101 Dothideomycetes genomes: a test case for predicting lifestyles and emergence of pathogens.</title>
        <authorList>
            <person name="Haridas S."/>
            <person name="Albert R."/>
            <person name="Binder M."/>
            <person name="Bloem J."/>
            <person name="Labutti K."/>
            <person name="Salamov A."/>
            <person name="Andreopoulos B."/>
            <person name="Baker S."/>
            <person name="Barry K."/>
            <person name="Bills G."/>
            <person name="Bluhm B."/>
            <person name="Cannon C."/>
            <person name="Castanera R."/>
            <person name="Culley D."/>
            <person name="Daum C."/>
            <person name="Ezra D."/>
            <person name="Gonzalez J."/>
            <person name="Henrissat B."/>
            <person name="Kuo A."/>
            <person name="Liang C."/>
            <person name="Lipzen A."/>
            <person name="Lutzoni F."/>
            <person name="Magnuson J."/>
            <person name="Mondo S."/>
            <person name="Nolan M."/>
            <person name="Ohm R."/>
            <person name="Pangilinan J."/>
            <person name="Park H.-J."/>
            <person name="Ramirez L."/>
            <person name="Alfaro M."/>
            <person name="Sun H."/>
            <person name="Tritt A."/>
            <person name="Yoshinaga Y."/>
            <person name="Zwiers L.-H."/>
            <person name="Turgeon B."/>
            <person name="Goodwin S."/>
            <person name="Spatafora J."/>
            <person name="Crous P."/>
            <person name="Grigoriev I."/>
        </authorList>
    </citation>
    <scope>NUCLEOTIDE SEQUENCE</scope>
    <source>
        <strain evidence="2">CBS 121167</strain>
    </source>
</reference>
<dbReference type="GeneID" id="54300115"/>
<gene>
    <name evidence="2" type="ORF">K452DRAFT_302623</name>
</gene>
<evidence type="ECO:0000256" key="1">
    <source>
        <dbReference type="SAM" id="SignalP"/>
    </source>
</evidence>
<dbReference type="EMBL" id="ML995516">
    <property type="protein sequence ID" value="KAF2136610.1"/>
    <property type="molecule type" value="Genomic_DNA"/>
</dbReference>
<protein>
    <recommendedName>
        <fullName evidence="4">EGF-like domain-containing protein</fullName>
    </recommendedName>
</protein>
<proteinExistence type="predicted"/>
<dbReference type="AlphaFoldDB" id="A0A6A6AXW0"/>
<evidence type="ECO:0000313" key="3">
    <source>
        <dbReference type="Proteomes" id="UP000799438"/>
    </source>
</evidence>
<keyword evidence="1" id="KW-0732">Signal</keyword>
<accession>A0A6A6AXW0</accession>
<evidence type="ECO:0000313" key="2">
    <source>
        <dbReference type="EMBL" id="KAF2136610.1"/>
    </source>
</evidence>
<keyword evidence="3" id="KW-1185">Reference proteome</keyword>
<name>A0A6A6AXW0_9PEZI</name>
<sequence>MKTLSYLAVFLASTAFASAITAPSEAVQAAEDAEASINTGTCDQQSQICTYKIHGTNHKCHCGQPSGDQCTSDRNICHWNINTHPDRCNCS</sequence>
<organism evidence="2 3">
    <name type="scientific">Aplosporella prunicola CBS 121167</name>
    <dbReference type="NCBI Taxonomy" id="1176127"/>
    <lineage>
        <taxon>Eukaryota</taxon>
        <taxon>Fungi</taxon>
        <taxon>Dikarya</taxon>
        <taxon>Ascomycota</taxon>
        <taxon>Pezizomycotina</taxon>
        <taxon>Dothideomycetes</taxon>
        <taxon>Dothideomycetes incertae sedis</taxon>
        <taxon>Botryosphaeriales</taxon>
        <taxon>Aplosporellaceae</taxon>
        <taxon>Aplosporella</taxon>
    </lineage>
</organism>
<feature type="chain" id="PRO_5025414583" description="EGF-like domain-containing protein" evidence="1">
    <location>
        <begin position="20"/>
        <end position="91"/>
    </location>
</feature>
<dbReference type="OrthoDB" id="10319488at2759"/>
<dbReference type="RefSeq" id="XP_033392328.1">
    <property type="nucleotide sequence ID" value="XM_033542618.1"/>
</dbReference>
<feature type="signal peptide" evidence="1">
    <location>
        <begin position="1"/>
        <end position="19"/>
    </location>
</feature>